<sequence>MPSFWRKSWKDSIISSRPTTPKESNSICDNEFSLNHDDIELIDGSPTRIFTENRRSFDFFNNTKDDIIFSSFNRFFKKRSSYQNIETFKGIQLPSTDLIRRRKTKMNGNTGNFFIYNYLKLNYKYKYMANYLKKNVFFQSFYY</sequence>
<protein>
    <submittedName>
        <fullName evidence="1">Uncharacterized protein</fullName>
    </submittedName>
</protein>
<name>A0A0K0DUW7_STRER</name>
<organism evidence="1">
    <name type="scientific">Strongyloides stercoralis</name>
    <name type="common">Threadworm</name>
    <dbReference type="NCBI Taxonomy" id="6248"/>
    <lineage>
        <taxon>Eukaryota</taxon>
        <taxon>Metazoa</taxon>
        <taxon>Ecdysozoa</taxon>
        <taxon>Nematoda</taxon>
        <taxon>Chromadorea</taxon>
        <taxon>Rhabditida</taxon>
        <taxon>Tylenchina</taxon>
        <taxon>Panagrolaimomorpha</taxon>
        <taxon>Strongyloidoidea</taxon>
        <taxon>Strongyloididae</taxon>
        <taxon>Strongyloides</taxon>
    </lineage>
</organism>
<evidence type="ECO:0000313" key="1">
    <source>
        <dbReference type="WBParaSite" id="SSTP_0000103400.1"/>
    </source>
</evidence>
<reference evidence="1" key="1">
    <citation type="submission" date="2015-08" db="UniProtKB">
        <authorList>
            <consortium name="WormBaseParasite"/>
        </authorList>
    </citation>
    <scope>IDENTIFICATION</scope>
</reference>
<dbReference type="AlphaFoldDB" id="A0A0K0DUW7"/>
<proteinExistence type="predicted"/>
<dbReference type="WBParaSite" id="SSTP_0000103400.1">
    <property type="protein sequence ID" value="SSTP_0000103400.1"/>
    <property type="gene ID" value="SSTP_0000103400"/>
</dbReference>
<accession>A0A0K0DUW7</accession>